<feature type="chain" id="PRO_5002742890" description="FAS1 domain-containing protein" evidence="2">
    <location>
        <begin position="20"/>
        <end position="1250"/>
    </location>
</feature>
<dbReference type="GO" id="GO:0031012">
    <property type="term" value="C:extracellular matrix"/>
    <property type="evidence" value="ECO:0000318"/>
    <property type="project" value="GO_Central"/>
</dbReference>
<evidence type="ECO:0000256" key="1">
    <source>
        <dbReference type="SAM" id="MobiDB-lite"/>
    </source>
</evidence>
<feature type="compositionally biased region" description="Polar residues" evidence="1">
    <location>
        <begin position="1238"/>
        <end position="1250"/>
    </location>
</feature>
<feature type="compositionally biased region" description="Low complexity" evidence="1">
    <location>
        <begin position="929"/>
        <end position="941"/>
    </location>
</feature>
<dbReference type="InterPro" id="IPR036378">
    <property type="entry name" value="FAS1_dom_sf"/>
</dbReference>
<evidence type="ECO:0000259" key="3">
    <source>
        <dbReference type="PROSITE" id="PS50213"/>
    </source>
</evidence>
<name>A9VA98_MONBE</name>
<feature type="region of interest" description="Disordered" evidence="1">
    <location>
        <begin position="1175"/>
        <end position="1250"/>
    </location>
</feature>
<dbReference type="GeneID" id="5894933"/>
<feature type="compositionally biased region" description="Low complexity" evidence="1">
    <location>
        <begin position="883"/>
        <end position="893"/>
    </location>
</feature>
<dbReference type="KEGG" id="mbr:MONBRDRAFT_29153"/>
<protein>
    <recommendedName>
        <fullName evidence="3">FAS1 domain-containing protein</fullName>
    </recommendedName>
</protein>
<evidence type="ECO:0000313" key="4">
    <source>
        <dbReference type="EMBL" id="EDQ85449.1"/>
    </source>
</evidence>
<dbReference type="InterPro" id="IPR000782">
    <property type="entry name" value="FAS1_domain"/>
</dbReference>
<proteinExistence type="predicted"/>
<dbReference type="GO" id="GO:0007155">
    <property type="term" value="P:cell adhesion"/>
    <property type="evidence" value="ECO:0000318"/>
    <property type="project" value="GO_Central"/>
</dbReference>
<evidence type="ECO:0000256" key="2">
    <source>
        <dbReference type="SAM" id="SignalP"/>
    </source>
</evidence>
<keyword evidence="2" id="KW-0732">Signal</keyword>
<gene>
    <name evidence="4" type="ORF">MONBRDRAFT_29153</name>
</gene>
<feature type="compositionally biased region" description="Low complexity" evidence="1">
    <location>
        <begin position="220"/>
        <end position="249"/>
    </location>
</feature>
<dbReference type="GO" id="GO:0005615">
    <property type="term" value="C:extracellular space"/>
    <property type="evidence" value="ECO:0000318"/>
    <property type="project" value="GO_Central"/>
</dbReference>
<feature type="region of interest" description="Disordered" evidence="1">
    <location>
        <begin position="395"/>
        <end position="420"/>
    </location>
</feature>
<dbReference type="SMART" id="SM00554">
    <property type="entry name" value="FAS1"/>
    <property type="match status" value="2"/>
</dbReference>
<dbReference type="PROSITE" id="PS50213">
    <property type="entry name" value="FAS1"/>
    <property type="match status" value="2"/>
</dbReference>
<dbReference type="Pfam" id="PF02469">
    <property type="entry name" value="Fasciclin"/>
    <property type="match status" value="2"/>
</dbReference>
<feature type="region of interest" description="Disordered" evidence="1">
    <location>
        <begin position="732"/>
        <end position="766"/>
    </location>
</feature>
<dbReference type="Proteomes" id="UP000001357">
    <property type="component" value="Unassembled WGS sequence"/>
</dbReference>
<dbReference type="STRING" id="81824.A9VA98"/>
<feature type="compositionally biased region" description="Polar residues" evidence="1">
    <location>
        <begin position="1175"/>
        <end position="1187"/>
    </location>
</feature>
<feature type="compositionally biased region" description="Pro residues" evidence="1">
    <location>
        <begin position="1217"/>
        <end position="1229"/>
    </location>
</feature>
<dbReference type="GO" id="GO:0030198">
    <property type="term" value="P:extracellular matrix organization"/>
    <property type="evidence" value="ECO:0000318"/>
    <property type="project" value="GO_Central"/>
</dbReference>
<dbReference type="GO" id="GO:0050839">
    <property type="term" value="F:cell adhesion molecule binding"/>
    <property type="evidence" value="ECO:0000318"/>
    <property type="project" value="GO_Central"/>
</dbReference>
<keyword evidence="5" id="KW-1185">Reference proteome</keyword>
<feature type="domain" description="FAS1" evidence="3">
    <location>
        <begin position="256"/>
        <end position="385"/>
    </location>
</feature>
<dbReference type="InParanoid" id="A9VA98"/>
<feature type="region of interest" description="Disordered" evidence="1">
    <location>
        <begin position="220"/>
        <end position="252"/>
    </location>
</feature>
<feature type="compositionally biased region" description="Basic and acidic residues" evidence="1">
    <location>
        <begin position="942"/>
        <end position="970"/>
    </location>
</feature>
<feature type="domain" description="FAS1" evidence="3">
    <location>
        <begin position="444"/>
        <end position="576"/>
    </location>
</feature>
<organism evidence="4 5">
    <name type="scientific">Monosiga brevicollis</name>
    <name type="common">Choanoflagellate</name>
    <dbReference type="NCBI Taxonomy" id="81824"/>
    <lineage>
        <taxon>Eukaryota</taxon>
        <taxon>Choanoflagellata</taxon>
        <taxon>Craspedida</taxon>
        <taxon>Salpingoecidae</taxon>
        <taxon>Monosiga</taxon>
    </lineage>
</organism>
<feature type="region of interest" description="Disordered" evidence="1">
    <location>
        <begin position="658"/>
        <end position="690"/>
    </location>
</feature>
<sequence>MRTPCTLLALLALVTLTLTQGSSRPYVFHANELPILDALAAYNYSNPLGYKAMLKAVEEEVHMLTSTAMYVVVLEDDATTESASVLSSALDSLVTTFNPIAITYSIVSTSVQESALQSLTFLRRDMMFFLDATFAVPPATIFGLADDDDEDLVTTEVPKTTAEATTSTVVSTSTTSEATTTSAEDCPEIDACACRPDEVPNFTYNTRGCAVSCECQPATTTTTTTTGPATMETSIPTTTEDSTTPVVPVNPSQSGPYGRLAASVTGYNLTMYFELLNQTGLLSIIEPQSRGTLFVPTDEAFALYGQGFFQHLVMNQPNLLRDILLNHFALTQYTSLQNVSALDMLTDEVAVTLINGIPFLEGSVEVLDGPALGGARAVYVINLLLVPNLADPLPTTTTTPTTIQATTTSRRPATRPQTTTARQAITTRAPMTTAAPGGPSAQLEDLVNTSPLSGYSLTIFRRLVHVAGLDVVFEALANATILIPTDAAFEQRAELIAYLELPANRALLRSILLHHIVPRRIVTFANGNSTVQTLMGDLEVLQINGVVIIDDVILVLNGPALLQTVFVNGYVIDGILFPDTDTSYSTPEPEITQVPPVTSGAGVCELTPDGAFITTGSFGLCECVDDAFMADLNDDWTQVVCDECTNVGQQYCATTIPASTTTPSTTTLTSTPTETTAPDTTTSTTPEVTTTPITTTTISTTAPLTSTSQPETMATTTTQGLETTTVTTTMTTTTTTTTAPATTTTAPDTTTTAPDTTTPAPATTTTTTIPTTTIFLDTTTTPSDTTTVSSTPLLNQTTTAAPTSTTGIGGPNCKYLDWVCVSQSDFPANGSDDTCPCTAECGGGFQLFRKFVLPGSDPDCPSLFLKIECNTQACPTTTPRAQTSSSTSRAPDTTTRRADTTTRAPDTTTRRADTTTRAPDTTTRRVDTTTRAPDTTTQRMETTTRRAETTTRRAETTTRRAETTTRRADTTARPATTTSAVGTTIIGSTEAVVDGGGGGGGNDDGWLLSSLSSYSEDSMSFVDLDADDYAGGFGTEGVLVENQMYGSRQGILMNNGHYGTRLPVNARGGGGAGGMLTSTSHTTSQTQHMQQPGMQFPQHMQHSAMSNRSAAATYVPMTTFARQQSENIYSGPLPGHNAGVAVLSSQTVEAVPRRYSRPVVSSTRHAYEYYSQATPGTPYESVSSHSSGPAPLAHSQHSARPQPPPRSEPPMLFSRPPSIPPPMGPPPGQRPSSRLQSTQGAQSAQGETNV</sequence>
<accession>A9VA98</accession>
<dbReference type="SUPFAM" id="SSF82153">
    <property type="entry name" value="FAS1 domain"/>
    <property type="match status" value="2"/>
</dbReference>
<feature type="region of interest" description="Disordered" evidence="1">
    <location>
        <begin position="875"/>
        <end position="977"/>
    </location>
</feature>
<reference evidence="4 5" key="1">
    <citation type="journal article" date="2008" name="Nature">
        <title>The genome of the choanoflagellate Monosiga brevicollis and the origin of metazoans.</title>
        <authorList>
            <consortium name="JGI Sequencing"/>
            <person name="King N."/>
            <person name="Westbrook M.J."/>
            <person name="Young S.L."/>
            <person name="Kuo A."/>
            <person name="Abedin M."/>
            <person name="Chapman J."/>
            <person name="Fairclough S."/>
            <person name="Hellsten U."/>
            <person name="Isogai Y."/>
            <person name="Letunic I."/>
            <person name="Marr M."/>
            <person name="Pincus D."/>
            <person name="Putnam N."/>
            <person name="Rokas A."/>
            <person name="Wright K.J."/>
            <person name="Zuzow R."/>
            <person name="Dirks W."/>
            <person name="Good M."/>
            <person name="Goodstein D."/>
            <person name="Lemons D."/>
            <person name="Li W."/>
            <person name="Lyons J.B."/>
            <person name="Morris A."/>
            <person name="Nichols S."/>
            <person name="Richter D.J."/>
            <person name="Salamov A."/>
            <person name="Bork P."/>
            <person name="Lim W.A."/>
            <person name="Manning G."/>
            <person name="Miller W.T."/>
            <person name="McGinnis W."/>
            <person name="Shapiro H."/>
            <person name="Tjian R."/>
            <person name="Grigoriev I.V."/>
            <person name="Rokhsar D."/>
        </authorList>
    </citation>
    <scope>NUCLEOTIDE SEQUENCE [LARGE SCALE GENOMIC DNA]</scope>
    <source>
        <strain evidence="5">MX1 / ATCC 50154</strain>
    </source>
</reference>
<dbReference type="EMBL" id="CH991573">
    <property type="protein sequence ID" value="EDQ85449.1"/>
    <property type="molecule type" value="Genomic_DNA"/>
</dbReference>
<dbReference type="AlphaFoldDB" id="A9VA98"/>
<dbReference type="Gene3D" id="2.30.180.10">
    <property type="entry name" value="FAS1 domain"/>
    <property type="match status" value="2"/>
</dbReference>
<evidence type="ECO:0000313" key="5">
    <source>
        <dbReference type="Proteomes" id="UP000001357"/>
    </source>
</evidence>
<feature type="signal peptide" evidence="2">
    <location>
        <begin position="1"/>
        <end position="19"/>
    </location>
</feature>
<feature type="region of interest" description="Disordered" evidence="1">
    <location>
        <begin position="163"/>
        <end position="182"/>
    </location>
</feature>
<dbReference type="RefSeq" id="XP_001749640.1">
    <property type="nucleotide sequence ID" value="XM_001749588.1"/>
</dbReference>